<dbReference type="Pfam" id="PF13715">
    <property type="entry name" value="CarbopepD_reg_2"/>
    <property type="match status" value="1"/>
</dbReference>
<evidence type="ECO:0000256" key="1">
    <source>
        <dbReference type="SAM" id="MobiDB-lite"/>
    </source>
</evidence>
<dbReference type="Proteomes" id="UP000006054">
    <property type="component" value="Chromosome"/>
</dbReference>
<dbReference type="Gene3D" id="2.60.40.1120">
    <property type="entry name" value="Carboxypeptidase-like, regulatory domain"/>
    <property type="match status" value="1"/>
</dbReference>
<name>I4AF72_BERLS</name>
<dbReference type="KEGG" id="fli:Fleli_0105"/>
<dbReference type="STRING" id="880071.Fleli_0105"/>
<proteinExistence type="predicted"/>
<dbReference type="RefSeq" id="WP_014796075.1">
    <property type="nucleotide sequence ID" value="NC_018018.1"/>
</dbReference>
<dbReference type="AlphaFoldDB" id="I4AF72"/>
<dbReference type="InterPro" id="IPR008969">
    <property type="entry name" value="CarboxyPept-like_regulatory"/>
</dbReference>
<evidence type="ECO:0000313" key="3">
    <source>
        <dbReference type="Proteomes" id="UP000006054"/>
    </source>
</evidence>
<dbReference type="HOGENOM" id="CLU_074777_0_0_10"/>
<protein>
    <submittedName>
        <fullName evidence="2">Uncharacterized protein</fullName>
    </submittedName>
</protein>
<accession>I4AF72</accession>
<feature type="compositionally biased region" description="Polar residues" evidence="1">
    <location>
        <begin position="108"/>
        <end position="120"/>
    </location>
</feature>
<dbReference type="eggNOG" id="COG1629">
    <property type="taxonomic scope" value="Bacteria"/>
</dbReference>
<sequence>MQQKITLGINKPCSAKFDSFKATKAGGFCGSCQKEVIDFTKMTDKEIIQYFQNNQKKSCGRFNKTQLKTYSTIIPSKRTYNLKKIGIGLMSFSLLSILAMNKSQAQQTTPTVITETSENTENNKKDKNSNLENDPFTITGNVTCAEYGALPSATIHIKGTTLGTITDFDGNFSITIPHRDIILIVSFIGYESKEIKMTENTPSNLKVELYSTCELLGEVSVNEVYQSKQTVWQKFKGLFR</sequence>
<organism evidence="2 3">
    <name type="scientific">Bernardetia litoralis (strain ATCC 23117 / DSM 6794 / NBRC 15988 / NCIMB 1366 / Fx l1 / Sio-4)</name>
    <name type="common">Flexibacter litoralis</name>
    <dbReference type="NCBI Taxonomy" id="880071"/>
    <lineage>
        <taxon>Bacteria</taxon>
        <taxon>Pseudomonadati</taxon>
        <taxon>Bacteroidota</taxon>
        <taxon>Cytophagia</taxon>
        <taxon>Cytophagales</taxon>
        <taxon>Bernardetiaceae</taxon>
        <taxon>Bernardetia</taxon>
    </lineage>
</organism>
<gene>
    <name evidence="2" type="ordered locus">Fleli_0105</name>
</gene>
<reference evidence="3" key="1">
    <citation type="submission" date="2012-06" db="EMBL/GenBank/DDBJ databases">
        <title>The complete genome of Flexibacter litoralis DSM 6794.</title>
        <authorList>
            <person name="Lucas S."/>
            <person name="Copeland A."/>
            <person name="Lapidus A."/>
            <person name="Glavina del Rio T."/>
            <person name="Dalin E."/>
            <person name="Tice H."/>
            <person name="Bruce D."/>
            <person name="Goodwin L."/>
            <person name="Pitluck S."/>
            <person name="Peters L."/>
            <person name="Ovchinnikova G."/>
            <person name="Lu M."/>
            <person name="Kyrpides N."/>
            <person name="Mavromatis K."/>
            <person name="Ivanova N."/>
            <person name="Brettin T."/>
            <person name="Detter J.C."/>
            <person name="Han C."/>
            <person name="Larimer F."/>
            <person name="Land M."/>
            <person name="Hauser L."/>
            <person name="Markowitz V."/>
            <person name="Cheng J.-F."/>
            <person name="Hugenholtz P."/>
            <person name="Woyke T."/>
            <person name="Wu D."/>
            <person name="Spring S."/>
            <person name="Lang E."/>
            <person name="Kopitz M."/>
            <person name="Brambilla E."/>
            <person name="Klenk H.-P."/>
            <person name="Eisen J.A."/>
        </authorList>
    </citation>
    <scope>NUCLEOTIDE SEQUENCE [LARGE SCALE GENOMIC DNA]</scope>
    <source>
        <strain evidence="3">ATCC 23117 / DSM 6794 / NBRC 15988 / NCIMB 1366 / Sio-4</strain>
    </source>
</reference>
<dbReference type="EMBL" id="CP003345">
    <property type="protein sequence ID" value="AFM02607.1"/>
    <property type="molecule type" value="Genomic_DNA"/>
</dbReference>
<feature type="region of interest" description="Disordered" evidence="1">
    <location>
        <begin position="108"/>
        <end position="133"/>
    </location>
</feature>
<evidence type="ECO:0000313" key="2">
    <source>
        <dbReference type="EMBL" id="AFM02607.1"/>
    </source>
</evidence>
<keyword evidence="3" id="KW-1185">Reference proteome</keyword>
<dbReference type="SUPFAM" id="SSF49464">
    <property type="entry name" value="Carboxypeptidase regulatory domain-like"/>
    <property type="match status" value="1"/>
</dbReference>